<dbReference type="PANTHER" id="PTHR21008:SF1">
    <property type="entry name" value="25S RRNA (ADENINE(2142)-N(1))-METHYLTRANSFERASE"/>
    <property type="match status" value="1"/>
</dbReference>
<feature type="compositionally biased region" description="Basic residues" evidence="4">
    <location>
        <begin position="1"/>
        <end position="10"/>
    </location>
</feature>
<dbReference type="AlphaFoldDB" id="A0A2R6PC47"/>
<comment type="caution">
    <text evidence="5">The sequence shown here is derived from an EMBL/GenBank/DDBJ whole genome shotgun (WGS) entry which is preliminary data.</text>
</comment>
<dbReference type="GO" id="GO:0005730">
    <property type="term" value="C:nucleolus"/>
    <property type="evidence" value="ECO:0007669"/>
    <property type="project" value="TreeGrafter"/>
</dbReference>
<dbReference type="InterPro" id="IPR021867">
    <property type="entry name" value="Bmt2/SAMTOR"/>
</dbReference>
<keyword evidence="2" id="KW-0808">Transferase</keyword>
<keyword evidence="3" id="KW-0949">S-adenosyl-L-methionine</keyword>
<feature type="region of interest" description="Disordered" evidence="4">
    <location>
        <begin position="1"/>
        <end position="28"/>
    </location>
</feature>
<keyword evidence="6" id="KW-1185">Reference proteome</keyword>
<organism evidence="5 6">
    <name type="scientific">Hermanssonia centrifuga</name>
    <dbReference type="NCBI Taxonomy" id="98765"/>
    <lineage>
        <taxon>Eukaryota</taxon>
        <taxon>Fungi</taxon>
        <taxon>Dikarya</taxon>
        <taxon>Basidiomycota</taxon>
        <taxon>Agaricomycotina</taxon>
        <taxon>Agaricomycetes</taxon>
        <taxon>Polyporales</taxon>
        <taxon>Meruliaceae</taxon>
        <taxon>Hermanssonia</taxon>
    </lineage>
</organism>
<dbReference type="OrthoDB" id="5954793at2759"/>
<dbReference type="PANTHER" id="PTHR21008">
    <property type="entry name" value="S-ADENOSYLMETHIONINE SENSOR UPSTREAM OF MTORC1-RELATED"/>
    <property type="match status" value="1"/>
</dbReference>
<proteinExistence type="predicted"/>
<evidence type="ECO:0000256" key="2">
    <source>
        <dbReference type="ARBA" id="ARBA00022679"/>
    </source>
</evidence>
<evidence type="ECO:0000256" key="3">
    <source>
        <dbReference type="ARBA" id="ARBA00022691"/>
    </source>
</evidence>
<dbReference type="Pfam" id="PF11968">
    <property type="entry name" value="Bmt2"/>
    <property type="match status" value="1"/>
</dbReference>
<dbReference type="STRING" id="98765.A0A2R6PC47"/>
<dbReference type="GO" id="GO:0016433">
    <property type="term" value="F:rRNA (adenine) methyltransferase activity"/>
    <property type="evidence" value="ECO:0007669"/>
    <property type="project" value="TreeGrafter"/>
</dbReference>
<evidence type="ECO:0000313" key="6">
    <source>
        <dbReference type="Proteomes" id="UP000186601"/>
    </source>
</evidence>
<reference evidence="5 6" key="1">
    <citation type="submission" date="2018-02" db="EMBL/GenBank/DDBJ databases">
        <title>Genome sequence of the basidiomycete white-rot fungus Phlebia centrifuga.</title>
        <authorList>
            <person name="Granchi Z."/>
            <person name="Peng M."/>
            <person name="de Vries R.P."/>
            <person name="Hilden K."/>
            <person name="Makela M.R."/>
            <person name="Grigoriev I."/>
            <person name="Riley R."/>
        </authorList>
    </citation>
    <scope>NUCLEOTIDE SEQUENCE [LARGE SCALE GENOMIC DNA]</scope>
    <source>
        <strain evidence="5 6">FBCC195</strain>
    </source>
</reference>
<gene>
    <name evidence="5" type="ORF">PHLCEN_2v5023</name>
</gene>
<evidence type="ECO:0000256" key="4">
    <source>
        <dbReference type="SAM" id="MobiDB-lite"/>
    </source>
</evidence>
<dbReference type="EMBL" id="MLYV02000502">
    <property type="protein sequence ID" value="PSR88874.1"/>
    <property type="molecule type" value="Genomic_DNA"/>
</dbReference>
<dbReference type="Proteomes" id="UP000186601">
    <property type="component" value="Unassembled WGS sequence"/>
</dbReference>
<accession>A0A2R6PC47</accession>
<sequence length="203" mass="22196">MPKTRTKRKVPVTATAVSSNASASSSSNKPIVTRTVIRKFHVLKKRQVQLQKVVDQGDSAASVVEDARKELVAIAQEIADIGGLESYQKMSVIGQGTDRGGGSEKVLLEFLAESGYPQNLHGELWKVLEVGALKPDNYAACSSWMDVTAIDLHSRHPLILEQDFLLMDEEDNRGKWVVISLSLVVNFVPDVKDRGTTQLSLPG</sequence>
<protein>
    <submittedName>
        <fullName evidence="5">Uncharacterized protein</fullName>
    </submittedName>
</protein>
<evidence type="ECO:0000313" key="5">
    <source>
        <dbReference type="EMBL" id="PSR88874.1"/>
    </source>
</evidence>
<keyword evidence="1" id="KW-0489">Methyltransferase</keyword>
<evidence type="ECO:0000256" key="1">
    <source>
        <dbReference type="ARBA" id="ARBA00022603"/>
    </source>
</evidence>
<feature type="compositionally biased region" description="Low complexity" evidence="4">
    <location>
        <begin position="12"/>
        <end position="28"/>
    </location>
</feature>
<name>A0A2R6PC47_9APHY</name>